<dbReference type="GO" id="GO:0000160">
    <property type="term" value="P:phosphorelay signal transduction system"/>
    <property type="evidence" value="ECO:0007669"/>
    <property type="project" value="InterPro"/>
</dbReference>
<keyword evidence="4" id="KW-1185">Reference proteome</keyword>
<feature type="modified residue" description="4-aspartylphosphate" evidence="1">
    <location>
        <position position="68"/>
    </location>
</feature>
<dbReference type="Proteomes" id="UP000029554">
    <property type="component" value="Unassembled WGS sequence"/>
</dbReference>
<keyword evidence="1" id="KW-0597">Phosphoprotein</keyword>
<dbReference type="RefSeq" id="WP_035126878.1">
    <property type="nucleotide sequence ID" value="NZ_JRHH01000004.1"/>
</dbReference>
<dbReference type="PANTHER" id="PTHR44520">
    <property type="entry name" value="RESPONSE REGULATOR RCP1-RELATED"/>
    <property type="match status" value="1"/>
</dbReference>
<dbReference type="InterPro" id="IPR011006">
    <property type="entry name" value="CheY-like_superfamily"/>
</dbReference>
<dbReference type="SUPFAM" id="SSF52172">
    <property type="entry name" value="CheY-like"/>
    <property type="match status" value="1"/>
</dbReference>
<dbReference type="Pfam" id="PF00072">
    <property type="entry name" value="Response_reg"/>
    <property type="match status" value="1"/>
</dbReference>
<comment type="caution">
    <text evidence="3">The sequence shown here is derived from an EMBL/GenBank/DDBJ whole genome shotgun (WGS) entry which is preliminary data.</text>
</comment>
<feature type="domain" description="Response regulatory" evidence="2">
    <location>
        <begin position="11"/>
        <end position="136"/>
    </location>
</feature>
<organism evidence="3 4">
    <name type="scientific">Flavobacterium aquatile LMG 4008 = ATCC 11947</name>
    <dbReference type="NCBI Taxonomy" id="1453498"/>
    <lineage>
        <taxon>Bacteria</taxon>
        <taxon>Pseudomonadati</taxon>
        <taxon>Bacteroidota</taxon>
        <taxon>Flavobacteriia</taxon>
        <taxon>Flavobacteriales</taxon>
        <taxon>Flavobacteriaceae</taxon>
        <taxon>Flavobacterium</taxon>
    </lineage>
</organism>
<dbReference type="OrthoDB" id="673128at2"/>
<reference evidence="3 4" key="1">
    <citation type="submission" date="2014-09" db="EMBL/GenBank/DDBJ databases">
        <title>Whole Genome Shotgun of Flavobacterium aquatile LMG 4008.</title>
        <authorList>
            <person name="Gale A.N."/>
            <person name="Pipes S.E."/>
            <person name="Newman J.D."/>
        </authorList>
    </citation>
    <scope>NUCLEOTIDE SEQUENCE [LARGE SCALE GENOMIC DNA]</scope>
    <source>
        <strain evidence="3 4">LMG 4008</strain>
    </source>
</reference>
<accession>A0A095UYB9</accession>
<dbReference type="eggNOG" id="COG3437">
    <property type="taxonomic scope" value="Bacteria"/>
</dbReference>
<evidence type="ECO:0000256" key="1">
    <source>
        <dbReference type="PROSITE-ProRule" id="PRU00169"/>
    </source>
</evidence>
<evidence type="ECO:0000313" key="3">
    <source>
        <dbReference type="EMBL" id="KGD67565.1"/>
    </source>
</evidence>
<dbReference type="PROSITE" id="PS50110">
    <property type="entry name" value="RESPONSE_REGULATORY"/>
    <property type="match status" value="1"/>
</dbReference>
<evidence type="ECO:0000313" key="4">
    <source>
        <dbReference type="Proteomes" id="UP000029554"/>
    </source>
</evidence>
<dbReference type="SMART" id="SM00448">
    <property type="entry name" value="REC"/>
    <property type="match status" value="1"/>
</dbReference>
<dbReference type="InterPro" id="IPR001789">
    <property type="entry name" value="Sig_transdc_resp-reg_receiver"/>
</dbReference>
<evidence type="ECO:0000259" key="2">
    <source>
        <dbReference type="PROSITE" id="PS50110"/>
    </source>
</evidence>
<dbReference type="STRING" id="1453498.LG45_10520"/>
<sequence length="136" mass="15697">MNEPTIAKFENVMIIDDNVIDLYIASRMITKNNFGNNVLTYSKAQDALDYLKDNQDNEAVLPQIIFVDIYMPIMSGFEFLTSYNALPEKLKNYCHVYVISSTIDDYDIIRASTDVNIISFQVKPITKDFLDKIKQH</sequence>
<protein>
    <recommendedName>
        <fullName evidence="2">Response regulatory domain-containing protein</fullName>
    </recommendedName>
</protein>
<dbReference type="EMBL" id="JRHH01000004">
    <property type="protein sequence ID" value="KGD67565.1"/>
    <property type="molecule type" value="Genomic_DNA"/>
</dbReference>
<name>A0A095UYB9_9FLAO</name>
<dbReference type="PANTHER" id="PTHR44520:SF2">
    <property type="entry name" value="RESPONSE REGULATOR RCP1"/>
    <property type="match status" value="1"/>
</dbReference>
<gene>
    <name evidence="3" type="ORF">LG45_10520</name>
</gene>
<dbReference type="AlphaFoldDB" id="A0A095UYB9"/>
<dbReference type="InterPro" id="IPR052893">
    <property type="entry name" value="TCS_response_regulator"/>
</dbReference>
<dbReference type="Gene3D" id="3.40.50.2300">
    <property type="match status" value="1"/>
</dbReference>
<proteinExistence type="predicted"/>